<name>A0ABQ7EC65_BRACR</name>
<evidence type="ECO:0000256" key="1">
    <source>
        <dbReference type="SAM" id="SignalP"/>
    </source>
</evidence>
<evidence type="ECO:0000313" key="3">
    <source>
        <dbReference type="Proteomes" id="UP000266723"/>
    </source>
</evidence>
<protein>
    <submittedName>
        <fullName evidence="2">Uncharacterized protein</fullName>
    </submittedName>
</protein>
<feature type="chain" id="PRO_5046024811" evidence="1">
    <location>
        <begin position="20"/>
        <end position="65"/>
    </location>
</feature>
<dbReference type="Proteomes" id="UP000266723">
    <property type="component" value="Unassembled WGS sequence"/>
</dbReference>
<accession>A0ABQ7EC65</accession>
<feature type="signal peptide" evidence="1">
    <location>
        <begin position="1"/>
        <end position="19"/>
    </location>
</feature>
<reference evidence="2 3" key="1">
    <citation type="journal article" date="2020" name="BMC Genomics">
        <title>Intraspecific diversification of the crop wild relative Brassica cretica Lam. using demographic model selection.</title>
        <authorList>
            <person name="Kioukis A."/>
            <person name="Michalopoulou V.A."/>
            <person name="Briers L."/>
            <person name="Pirintsos S."/>
            <person name="Studholme D.J."/>
            <person name="Pavlidis P."/>
            <person name="Sarris P.F."/>
        </authorList>
    </citation>
    <scope>NUCLEOTIDE SEQUENCE [LARGE SCALE GENOMIC DNA]</scope>
    <source>
        <strain evidence="3">cv. PFS-1207/04</strain>
    </source>
</reference>
<comment type="caution">
    <text evidence="2">The sequence shown here is derived from an EMBL/GenBank/DDBJ whole genome shotgun (WGS) entry which is preliminary data.</text>
</comment>
<sequence length="65" mass="7578">MVAMKIMLILVLTLDKDEAKEETDDLTNQHCICHQKIIQVLAERELKIQGDVKEIRKVFYCELCS</sequence>
<organism evidence="2 3">
    <name type="scientific">Brassica cretica</name>
    <name type="common">Mustard</name>
    <dbReference type="NCBI Taxonomy" id="69181"/>
    <lineage>
        <taxon>Eukaryota</taxon>
        <taxon>Viridiplantae</taxon>
        <taxon>Streptophyta</taxon>
        <taxon>Embryophyta</taxon>
        <taxon>Tracheophyta</taxon>
        <taxon>Spermatophyta</taxon>
        <taxon>Magnoliopsida</taxon>
        <taxon>eudicotyledons</taxon>
        <taxon>Gunneridae</taxon>
        <taxon>Pentapetalae</taxon>
        <taxon>rosids</taxon>
        <taxon>malvids</taxon>
        <taxon>Brassicales</taxon>
        <taxon>Brassicaceae</taxon>
        <taxon>Brassiceae</taxon>
        <taxon>Brassica</taxon>
    </lineage>
</organism>
<keyword evidence="3" id="KW-1185">Reference proteome</keyword>
<proteinExistence type="predicted"/>
<evidence type="ECO:0000313" key="2">
    <source>
        <dbReference type="EMBL" id="KAF3594427.1"/>
    </source>
</evidence>
<keyword evidence="1" id="KW-0732">Signal</keyword>
<dbReference type="EMBL" id="QGKV02000299">
    <property type="protein sequence ID" value="KAF3594427.1"/>
    <property type="molecule type" value="Genomic_DNA"/>
</dbReference>
<gene>
    <name evidence="2" type="ORF">DY000_02025604</name>
</gene>